<comment type="caution">
    <text evidence="7">The sequence shown here is derived from an EMBL/GenBank/DDBJ whole genome shotgun (WGS) entry which is preliminary data.</text>
</comment>
<evidence type="ECO:0000256" key="4">
    <source>
        <dbReference type="ARBA" id="ARBA00023157"/>
    </source>
</evidence>
<feature type="domain" description="CFEM" evidence="6">
    <location>
        <begin position="1"/>
        <end position="113"/>
    </location>
</feature>
<evidence type="ECO:0000256" key="1">
    <source>
        <dbReference type="ARBA" id="ARBA00004613"/>
    </source>
</evidence>
<accession>A0AAD9FUZ2</accession>
<dbReference type="Pfam" id="PF05730">
    <property type="entry name" value="CFEM"/>
    <property type="match status" value="1"/>
</dbReference>
<evidence type="ECO:0000256" key="5">
    <source>
        <dbReference type="SAM" id="SignalP"/>
    </source>
</evidence>
<gene>
    <name evidence="7" type="ORF">DB88DRAFT_482350</name>
</gene>
<dbReference type="InterPro" id="IPR008427">
    <property type="entry name" value="Extracellular_membr_CFEM_dom"/>
</dbReference>
<keyword evidence="8" id="KW-1185">Reference proteome</keyword>
<organism evidence="7 8">
    <name type="scientific">Papiliotrema laurentii</name>
    <name type="common">Cryptococcus laurentii</name>
    <dbReference type="NCBI Taxonomy" id="5418"/>
    <lineage>
        <taxon>Eukaryota</taxon>
        <taxon>Fungi</taxon>
        <taxon>Dikarya</taxon>
        <taxon>Basidiomycota</taxon>
        <taxon>Agaricomycotina</taxon>
        <taxon>Tremellomycetes</taxon>
        <taxon>Tremellales</taxon>
        <taxon>Rhynchogastremaceae</taxon>
        <taxon>Papiliotrema</taxon>
    </lineage>
</organism>
<keyword evidence="2" id="KW-0964">Secreted</keyword>
<evidence type="ECO:0000313" key="8">
    <source>
        <dbReference type="Proteomes" id="UP001182556"/>
    </source>
</evidence>
<keyword evidence="4" id="KW-1015">Disulfide bond</keyword>
<feature type="signal peptide" evidence="5">
    <location>
        <begin position="1"/>
        <end position="21"/>
    </location>
</feature>
<comment type="subcellular location">
    <subcellularLocation>
        <location evidence="1">Secreted</location>
    </subcellularLocation>
</comment>
<evidence type="ECO:0000256" key="2">
    <source>
        <dbReference type="ARBA" id="ARBA00022525"/>
    </source>
</evidence>
<evidence type="ECO:0000313" key="7">
    <source>
        <dbReference type="EMBL" id="KAK1926578.1"/>
    </source>
</evidence>
<keyword evidence="3 5" id="KW-0732">Signal</keyword>
<protein>
    <recommendedName>
        <fullName evidence="6">CFEM domain-containing protein</fullName>
    </recommendedName>
</protein>
<proteinExistence type="predicted"/>
<sequence>MKFSAAFTALSVLAVSSFVSAQDIPACVLNCATQAATAAGCSSFADAACVCTSADFQNNAGACLQSCTTAEQQSASALQSALCAGLSVTSGTVTQTIADATGSASIDSSALASVTSSGVNSASASAALSSAVSLPASSAASSSRASSASGAGASASSVSKAASSAASGASASKSSAPAASASASKTGAAGKLEFGYKGVGATLVSVVGVVAGGLYLF</sequence>
<dbReference type="Proteomes" id="UP001182556">
    <property type="component" value="Unassembled WGS sequence"/>
</dbReference>
<evidence type="ECO:0000259" key="6">
    <source>
        <dbReference type="PROSITE" id="PS52012"/>
    </source>
</evidence>
<reference evidence="7" key="1">
    <citation type="submission" date="2023-02" db="EMBL/GenBank/DDBJ databases">
        <title>Identification and recombinant expression of a fungal hydrolase from Papiliotrema laurentii that hydrolyzes apple cutin and clears colloidal polyester polyurethane.</title>
        <authorList>
            <consortium name="DOE Joint Genome Institute"/>
            <person name="Roman V.A."/>
            <person name="Bojanowski C."/>
            <person name="Crable B.R."/>
            <person name="Wagner D.N."/>
            <person name="Hung C.S."/>
            <person name="Nadeau L.J."/>
            <person name="Schratz L."/>
            <person name="Haridas S."/>
            <person name="Pangilinan J."/>
            <person name="Lipzen A."/>
            <person name="Na H."/>
            <person name="Yan M."/>
            <person name="Ng V."/>
            <person name="Grigoriev I.V."/>
            <person name="Spatafora J.W."/>
            <person name="Barlow D."/>
            <person name="Biffinger J."/>
            <person name="Kelley-Loughnane N."/>
            <person name="Varaljay V.A."/>
            <person name="Crookes-Goodson W.J."/>
        </authorList>
    </citation>
    <scope>NUCLEOTIDE SEQUENCE</scope>
    <source>
        <strain evidence="7">5307AH</strain>
    </source>
</reference>
<dbReference type="PROSITE" id="PS52012">
    <property type="entry name" value="CFEM"/>
    <property type="match status" value="1"/>
</dbReference>
<dbReference type="AlphaFoldDB" id="A0AAD9FUZ2"/>
<name>A0AAD9FUZ2_PAPLA</name>
<evidence type="ECO:0000256" key="3">
    <source>
        <dbReference type="ARBA" id="ARBA00022729"/>
    </source>
</evidence>
<dbReference type="SMART" id="SM00747">
    <property type="entry name" value="CFEM"/>
    <property type="match status" value="1"/>
</dbReference>
<dbReference type="GO" id="GO:0005576">
    <property type="term" value="C:extracellular region"/>
    <property type="evidence" value="ECO:0007669"/>
    <property type="project" value="UniProtKB-SubCell"/>
</dbReference>
<dbReference type="EMBL" id="JAODAN010000002">
    <property type="protein sequence ID" value="KAK1926578.1"/>
    <property type="molecule type" value="Genomic_DNA"/>
</dbReference>
<feature type="chain" id="PRO_5041903641" description="CFEM domain-containing protein" evidence="5">
    <location>
        <begin position="22"/>
        <end position="217"/>
    </location>
</feature>